<protein>
    <submittedName>
        <fullName evidence="4">CBN-DDL-1 protein</fullName>
    </submittedName>
</protein>
<keyword evidence="5" id="KW-1185">Reference proteome</keyword>
<evidence type="ECO:0000256" key="1">
    <source>
        <dbReference type="ARBA" id="ARBA00006290"/>
    </source>
</evidence>
<dbReference type="PANTHER" id="PTHR13015:SF0">
    <property type="entry name" value="WASH COMPLEX SUBUNIT 3"/>
    <property type="match status" value="1"/>
</dbReference>
<dbReference type="OrthoDB" id="268027at2759"/>
<dbReference type="PANTHER" id="PTHR13015">
    <property type="entry name" value="PROTEIN AD-016-RELATED"/>
    <property type="match status" value="1"/>
</dbReference>
<dbReference type="GO" id="GO:0006887">
    <property type="term" value="P:exocytosis"/>
    <property type="evidence" value="ECO:0007669"/>
    <property type="project" value="TreeGrafter"/>
</dbReference>
<dbReference type="GO" id="GO:0140311">
    <property type="term" value="F:protein sequestering activity"/>
    <property type="evidence" value="ECO:0007669"/>
    <property type="project" value="EnsemblMetazoa"/>
</dbReference>
<dbReference type="GO" id="GO:0071203">
    <property type="term" value="C:WASH complex"/>
    <property type="evidence" value="ECO:0007669"/>
    <property type="project" value="InterPro"/>
</dbReference>
<dbReference type="EMBL" id="GL379855">
    <property type="protein sequence ID" value="EGT56278.1"/>
    <property type="molecule type" value="Genomic_DNA"/>
</dbReference>
<gene>
    <name evidence="4" type="primary">Cbn-ddl-1</name>
    <name evidence="4" type="ORF">CAEBREN_23621</name>
</gene>
<evidence type="ECO:0000313" key="5">
    <source>
        <dbReference type="Proteomes" id="UP000008068"/>
    </source>
</evidence>
<organism evidence="5">
    <name type="scientific">Caenorhabditis brenneri</name>
    <name type="common">Nematode worm</name>
    <dbReference type="NCBI Taxonomy" id="135651"/>
    <lineage>
        <taxon>Eukaryota</taxon>
        <taxon>Metazoa</taxon>
        <taxon>Ecdysozoa</taxon>
        <taxon>Nematoda</taxon>
        <taxon>Chromadorea</taxon>
        <taxon>Rhabditida</taxon>
        <taxon>Rhabditina</taxon>
        <taxon>Rhabditomorpha</taxon>
        <taxon>Rhabditoidea</taxon>
        <taxon>Rhabditidae</taxon>
        <taxon>Peloderinae</taxon>
        <taxon>Caenorhabditis</taxon>
    </lineage>
</organism>
<feature type="region of interest" description="Disordered" evidence="3">
    <location>
        <begin position="44"/>
        <end position="79"/>
    </location>
</feature>
<comment type="similarity">
    <text evidence="1">Belongs to the CCDC53 family.</text>
</comment>
<evidence type="ECO:0000313" key="4">
    <source>
        <dbReference type="EMBL" id="EGT56278.1"/>
    </source>
</evidence>
<dbReference type="AlphaFoldDB" id="G0NAV6"/>
<name>G0NAV6_CAEBE</name>
<feature type="compositionally biased region" description="Polar residues" evidence="3">
    <location>
        <begin position="49"/>
        <end position="58"/>
    </location>
</feature>
<dbReference type="GO" id="GO:0030041">
    <property type="term" value="P:actin filament polymerization"/>
    <property type="evidence" value="ECO:0007669"/>
    <property type="project" value="TreeGrafter"/>
</dbReference>
<dbReference type="GO" id="GO:0008340">
    <property type="term" value="P:determination of adult lifespan"/>
    <property type="evidence" value="ECO:0007669"/>
    <property type="project" value="EnsemblMetazoa"/>
</dbReference>
<keyword evidence="2" id="KW-0175">Coiled coil</keyword>
<dbReference type="OMA" id="FGNKMED"/>
<dbReference type="HOGENOM" id="CLU_117940_1_0_1"/>
<evidence type="ECO:0000256" key="2">
    <source>
        <dbReference type="SAM" id="Coils"/>
    </source>
</evidence>
<dbReference type="STRING" id="135651.G0NAV6"/>
<accession>G0NAV6</accession>
<dbReference type="Pfam" id="PF10152">
    <property type="entry name" value="CCDC53"/>
    <property type="match status" value="1"/>
</dbReference>
<proteinExistence type="inferred from homology"/>
<dbReference type="FunCoup" id="G0NAV6">
    <property type="interactions" value="1790"/>
</dbReference>
<sequence length="163" mass="17664">MTEILNNFGNQMEDVLEKAEQSLDVADRKLRLMEAKLSSVQLEKEQHFPTVSNNIITSKESDPQPQPSSSTPSSDPPVIEAAPVVTAELASSVVLIKNDPTYSKYFKMLKMGVPEAGVIQKMESEGVDPSILVRGDEPSNVQVPKSSGYESSGESVSSFSDSD</sequence>
<dbReference type="Proteomes" id="UP000008068">
    <property type="component" value="Unassembled WGS sequence"/>
</dbReference>
<dbReference type="InParanoid" id="G0NAV6"/>
<feature type="compositionally biased region" description="Low complexity" evidence="3">
    <location>
        <begin position="67"/>
        <end position="77"/>
    </location>
</feature>
<feature type="region of interest" description="Disordered" evidence="3">
    <location>
        <begin position="130"/>
        <end position="163"/>
    </location>
</feature>
<dbReference type="InterPro" id="IPR019309">
    <property type="entry name" value="WASHC3"/>
</dbReference>
<feature type="coiled-coil region" evidence="2">
    <location>
        <begin position="9"/>
        <end position="43"/>
    </location>
</feature>
<evidence type="ECO:0000256" key="3">
    <source>
        <dbReference type="SAM" id="MobiDB-lite"/>
    </source>
</evidence>
<dbReference type="eggNOG" id="KOG4496">
    <property type="taxonomic scope" value="Eukaryota"/>
</dbReference>
<feature type="compositionally biased region" description="Low complexity" evidence="3">
    <location>
        <begin position="146"/>
        <end position="163"/>
    </location>
</feature>
<reference evidence="5" key="1">
    <citation type="submission" date="2011-07" db="EMBL/GenBank/DDBJ databases">
        <authorList>
            <consortium name="Caenorhabditis brenneri Sequencing and Analysis Consortium"/>
            <person name="Wilson R.K."/>
        </authorList>
    </citation>
    <scope>NUCLEOTIDE SEQUENCE [LARGE SCALE GENOMIC DNA]</scope>
    <source>
        <strain evidence="5">PB2801</strain>
    </source>
</reference>